<comment type="caution">
    <text evidence="1">The sequence shown here is derived from an EMBL/GenBank/DDBJ whole genome shotgun (WGS) entry which is preliminary data.</text>
</comment>
<evidence type="ECO:0000313" key="2">
    <source>
        <dbReference type="Proteomes" id="UP000319671"/>
    </source>
</evidence>
<name>A0A561DZE1_9BACI</name>
<keyword evidence="2" id="KW-1185">Reference proteome</keyword>
<dbReference type="Proteomes" id="UP000319671">
    <property type="component" value="Unassembled WGS sequence"/>
</dbReference>
<dbReference type="AlphaFoldDB" id="A0A561DZE1"/>
<dbReference type="EMBL" id="VIVN01000001">
    <property type="protein sequence ID" value="TWE08702.1"/>
    <property type="molecule type" value="Genomic_DNA"/>
</dbReference>
<sequence length="51" mass="5934">MNRDFTNRGMKKWLGFFMPVTIKMLNNHVSLPGPGLKHVILQPPVYYYPVS</sequence>
<reference evidence="1 2" key="1">
    <citation type="submission" date="2019-06" db="EMBL/GenBank/DDBJ databases">
        <title>Sorghum-associated microbial communities from plants grown in Nebraska, USA.</title>
        <authorList>
            <person name="Schachtman D."/>
        </authorList>
    </citation>
    <scope>NUCLEOTIDE SEQUENCE [LARGE SCALE GENOMIC DNA]</scope>
    <source>
        <strain evidence="1 2">2482</strain>
    </source>
</reference>
<proteinExistence type="predicted"/>
<organism evidence="1 2">
    <name type="scientific">Neobacillus bataviensis</name>
    <dbReference type="NCBI Taxonomy" id="220685"/>
    <lineage>
        <taxon>Bacteria</taxon>
        <taxon>Bacillati</taxon>
        <taxon>Bacillota</taxon>
        <taxon>Bacilli</taxon>
        <taxon>Bacillales</taxon>
        <taxon>Bacillaceae</taxon>
        <taxon>Neobacillus</taxon>
    </lineage>
</organism>
<protein>
    <submittedName>
        <fullName evidence="1">Uncharacterized protein</fullName>
    </submittedName>
</protein>
<gene>
    <name evidence="1" type="ORF">FB550_101729</name>
</gene>
<evidence type="ECO:0000313" key="1">
    <source>
        <dbReference type="EMBL" id="TWE08702.1"/>
    </source>
</evidence>
<accession>A0A561DZE1</accession>